<evidence type="ECO:0000313" key="3">
    <source>
        <dbReference type="Proteomes" id="UP000321230"/>
    </source>
</evidence>
<gene>
    <name evidence="2" type="ORF">GWA01_24160</name>
</gene>
<dbReference type="RefSeq" id="WP_146798386.1">
    <property type="nucleotide sequence ID" value="NZ_BARC01000001.1"/>
</dbReference>
<dbReference type="Proteomes" id="UP000321230">
    <property type="component" value="Unassembled WGS sequence"/>
</dbReference>
<organism evidence="2 3">
    <name type="scientific">Gluconobacter wancherniae NBRC 103581</name>
    <dbReference type="NCBI Taxonomy" id="656744"/>
    <lineage>
        <taxon>Bacteria</taxon>
        <taxon>Pseudomonadati</taxon>
        <taxon>Pseudomonadota</taxon>
        <taxon>Alphaproteobacteria</taxon>
        <taxon>Acetobacterales</taxon>
        <taxon>Acetobacteraceae</taxon>
        <taxon>Gluconobacter</taxon>
    </lineage>
</organism>
<sequence length="878" mass="92747">MRKTVRGCAFGCWVVLAGALPTSTRAQNVPAAPDFPKTVIIQIAPAERIINLPVISLNRKKLPVLLSLHSIESSTVSNSDGKLLPSGWHFLENPSPLLKKDDSVAQLVKPDTTPSIEQPSIGKMSKTLQAYRDDLSENTTGLWLPLGEMTPIAAFRSGGQIIIVADGRHPLDTTTLPANGPLNVTAVRVMETTTVVTLHVAGGTDPAILPAGAGWSISLAPSPPLISNIHVAQSKGALYFSLPPQDASPRAVTFTDPSSGRKLLLGLVRGGGIASSLAQVGPGFALRPSVVGVVVASDSDNVELRKSGDQFVLDAAGVHISPLLSSRAGDISPVNETGVSFASAPLSALMENYRQAWTSAAFSSPAKRFDARLRAAKAAAALGDRAGLDGALTAALRDQPEGAARLDVKRLQQVSALLNHYFVNGSPPEISANAPEDQFWRGEMELLQASLSNDVSLNKNEREKVASLLASGLSAVEHYPASLRKQILPAAAEFVSRYGSSAALGALIRCANIPEENLACAISASRRNDVTASTQLSKLEDDPDSHVWSGAREERVLSEQKAGKIAPDKAAEMLDNLIPAARLSDREKEVRLEELDAVLAAGNLQKAQSLIDEWGQIYPKCDADILPRKLVLATLLGKNSTGGDLGARIGFLKNTLEHVSSQSERNELLKSLAAQYEALGLAGQAVDVFRSLLPQLPNSEQADTRIKMASLELSTGGADQVHQDLAPLLSSSAAAGSALPGGTPSVQIEAAILDAKASLHGHDLDRAVHTLEGLSDVRAQMLLAQIAETRQAWPEAVSILQRVLDQQIPTDKPVISLTNEQQQLVIHMAEDISHAGNRQAGDGLRARFGKSMSQGAMGSMFNLLTGADTKTAKQGAGG</sequence>
<dbReference type="EMBL" id="BJUZ01000004">
    <property type="protein sequence ID" value="GEK94646.1"/>
    <property type="molecule type" value="Genomic_DNA"/>
</dbReference>
<evidence type="ECO:0000313" key="2">
    <source>
        <dbReference type="EMBL" id="GEK94646.1"/>
    </source>
</evidence>
<accession>A0A511B2K1</accession>
<protein>
    <submittedName>
        <fullName evidence="2">Uncharacterized protein</fullName>
    </submittedName>
</protein>
<evidence type="ECO:0000256" key="1">
    <source>
        <dbReference type="SAM" id="SignalP"/>
    </source>
</evidence>
<comment type="caution">
    <text evidence="2">The sequence shown here is derived from an EMBL/GenBank/DDBJ whole genome shotgun (WGS) entry which is preliminary data.</text>
</comment>
<feature type="signal peptide" evidence="1">
    <location>
        <begin position="1"/>
        <end position="26"/>
    </location>
</feature>
<keyword evidence="3" id="KW-1185">Reference proteome</keyword>
<dbReference type="AlphaFoldDB" id="A0A511B2K1"/>
<reference evidence="2 3" key="1">
    <citation type="submission" date="2019-07" db="EMBL/GenBank/DDBJ databases">
        <title>Whole genome shotgun sequence of Gluconobacter wancherniae NBRC 103581.</title>
        <authorList>
            <person name="Hosoyama A."/>
            <person name="Uohara A."/>
            <person name="Ohji S."/>
            <person name="Ichikawa N."/>
        </authorList>
    </citation>
    <scope>NUCLEOTIDE SEQUENCE [LARGE SCALE GENOMIC DNA]</scope>
    <source>
        <strain evidence="2 3">NBRC 103581</strain>
    </source>
</reference>
<keyword evidence="1" id="KW-0732">Signal</keyword>
<proteinExistence type="predicted"/>
<dbReference type="OrthoDB" id="7285374at2"/>
<feature type="chain" id="PRO_5022095895" evidence="1">
    <location>
        <begin position="27"/>
        <end position="878"/>
    </location>
</feature>
<name>A0A511B2K1_9PROT</name>